<feature type="active site" description="Nucleophile; methyl group acceptor" evidence="8">
    <location>
        <position position="120"/>
    </location>
</feature>
<dbReference type="GO" id="GO:0005737">
    <property type="term" value="C:cytoplasm"/>
    <property type="evidence" value="ECO:0007669"/>
    <property type="project" value="UniProtKB-SubCell"/>
</dbReference>
<dbReference type="InterPro" id="IPR023546">
    <property type="entry name" value="MGMT"/>
</dbReference>
<dbReference type="Pfam" id="PF02870">
    <property type="entry name" value="Methyltransf_1N"/>
    <property type="match status" value="1"/>
</dbReference>
<comment type="function">
    <text evidence="8">Involved in the cellular defense against the biological effects of O6-methylguanine (O6-MeG) and O4-methylthymine (O4-MeT) in DNA. Repairs the methylated nucleobase in DNA by stoichiometrically transferring the methyl group to a cysteine residue in the enzyme. This is a suicide reaction: the enzyme is irreversibly inactivated.</text>
</comment>
<comment type="catalytic activity">
    <reaction evidence="1 8">
        <text>a 4-O-methyl-thymidine in DNA + L-cysteinyl-[protein] = a thymidine in DNA + S-methyl-L-cysteinyl-[protein]</text>
        <dbReference type="Rhea" id="RHEA:53428"/>
        <dbReference type="Rhea" id="RHEA-COMP:10131"/>
        <dbReference type="Rhea" id="RHEA-COMP:10132"/>
        <dbReference type="Rhea" id="RHEA-COMP:13555"/>
        <dbReference type="Rhea" id="RHEA-COMP:13556"/>
        <dbReference type="ChEBI" id="CHEBI:29950"/>
        <dbReference type="ChEBI" id="CHEBI:82612"/>
        <dbReference type="ChEBI" id="CHEBI:137386"/>
        <dbReference type="ChEBI" id="CHEBI:137387"/>
        <dbReference type="EC" id="2.1.1.63"/>
    </reaction>
</comment>
<dbReference type="NCBIfam" id="TIGR00589">
    <property type="entry name" value="ogt"/>
    <property type="match status" value="1"/>
</dbReference>
<evidence type="ECO:0000256" key="8">
    <source>
        <dbReference type="HAMAP-Rule" id="MF_00772"/>
    </source>
</evidence>
<dbReference type="CDD" id="cd06445">
    <property type="entry name" value="ATase"/>
    <property type="match status" value="1"/>
</dbReference>
<evidence type="ECO:0000256" key="4">
    <source>
        <dbReference type="ARBA" id="ARBA00022679"/>
    </source>
</evidence>
<comment type="similarity">
    <text evidence="8">Belongs to the MGMT family.</text>
</comment>
<evidence type="ECO:0000313" key="11">
    <source>
        <dbReference type="EMBL" id="SER62846.1"/>
    </source>
</evidence>
<accession>A0A1H9QQQ9</accession>
<proteinExistence type="inferred from homology"/>
<dbReference type="RefSeq" id="WP_092650141.1">
    <property type="nucleotide sequence ID" value="NZ_FOHA01000002.1"/>
</dbReference>
<evidence type="ECO:0000313" key="12">
    <source>
        <dbReference type="Proteomes" id="UP000198948"/>
    </source>
</evidence>
<name>A0A1H9QQQ9_9LACT</name>
<evidence type="ECO:0000259" key="9">
    <source>
        <dbReference type="Pfam" id="PF01035"/>
    </source>
</evidence>
<keyword evidence="6 8" id="KW-0234">DNA repair</keyword>
<evidence type="ECO:0000259" key="10">
    <source>
        <dbReference type="Pfam" id="PF02870"/>
    </source>
</evidence>
<evidence type="ECO:0000256" key="3">
    <source>
        <dbReference type="ARBA" id="ARBA00022603"/>
    </source>
</evidence>
<gene>
    <name evidence="11" type="ORF">SAMN04488559_102229</name>
</gene>
<comment type="miscellaneous">
    <text evidence="8">This enzyme catalyzes only one turnover and therefore is not strictly catalytic. According to one definition, an enzyme is a biocatalyst that acts repeatedly and over many reaction cycles.</text>
</comment>
<dbReference type="InterPro" id="IPR036388">
    <property type="entry name" value="WH-like_DNA-bd_sf"/>
</dbReference>
<dbReference type="SUPFAM" id="SSF46767">
    <property type="entry name" value="Methylated DNA-protein cysteine methyltransferase, C-terminal domain"/>
    <property type="match status" value="1"/>
</dbReference>
<sequence>MIINSPTGKIELKEDATGITQLAFTLDESLPETAPDGPFTKMLAEQLKAYFKQQRKDFTVPLSIHIGTPFQQKVWQALLEIPYGETRSYAEIAEAAGSPKAVRAIGQANKKNPIAIVIPCHRVIGINGKLTGYMGNSSEGIQKKSWLLALEQQA</sequence>
<keyword evidence="12" id="KW-1185">Reference proteome</keyword>
<dbReference type="Gene3D" id="3.30.160.70">
    <property type="entry name" value="Methylated DNA-protein cysteine methyltransferase domain"/>
    <property type="match status" value="1"/>
</dbReference>
<evidence type="ECO:0000256" key="7">
    <source>
        <dbReference type="ARBA" id="ARBA00049348"/>
    </source>
</evidence>
<dbReference type="HAMAP" id="MF_00772">
    <property type="entry name" value="OGT"/>
    <property type="match status" value="1"/>
</dbReference>
<dbReference type="EMBL" id="FOHA01000002">
    <property type="protein sequence ID" value="SER62846.1"/>
    <property type="molecule type" value="Genomic_DNA"/>
</dbReference>
<dbReference type="InterPro" id="IPR036217">
    <property type="entry name" value="MethylDNA_cys_MeTrfase_DNAb"/>
</dbReference>
<evidence type="ECO:0000256" key="2">
    <source>
        <dbReference type="ARBA" id="ARBA00022490"/>
    </source>
</evidence>
<evidence type="ECO:0000256" key="5">
    <source>
        <dbReference type="ARBA" id="ARBA00022763"/>
    </source>
</evidence>
<feature type="domain" description="Methylated-DNA-[protein]-cysteine S-methyltransferase DNA binding" evidence="9">
    <location>
        <begin position="69"/>
        <end position="152"/>
    </location>
</feature>
<dbReference type="InterPro" id="IPR008332">
    <property type="entry name" value="MethylG_MeTrfase_N"/>
</dbReference>
<reference evidence="11 12" key="1">
    <citation type="submission" date="2016-10" db="EMBL/GenBank/DDBJ databases">
        <authorList>
            <person name="de Groot N.N."/>
        </authorList>
    </citation>
    <scope>NUCLEOTIDE SEQUENCE [LARGE SCALE GENOMIC DNA]</scope>
    <source>
        <strain evidence="11 12">DSM 13760</strain>
    </source>
</reference>
<dbReference type="InterPro" id="IPR001497">
    <property type="entry name" value="MethylDNA_cys_MeTrfase_AS"/>
</dbReference>
<dbReference type="Proteomes" id="UP000198948">
    <property type="component" value="Unassembled WGS sequence"/>
</dbReference>
<dbReference type="SUPFAM" id="SSF53155">
    <property type="entry name" value="Methylated DNA-protein cysteine methyltransferase domain"/>
    <property type="match status" value="1"/>
</dbReference>
<dbReference type="PANTHER" id="PTHR10815">
    <property type="entry name" value="METHYLATED-DNA--PROTEIN-CYSTEINE METHYLTRANSFERASE"/>
    <property type="match status" value="1"/>
</dbReference>
<dbReference type="Gene3D" id="1.10.10.10">
    <property type="entry name" value="Winged helix-like DNA-binding domain superfamily/Winged helix DNA-binding domain"/>
    <property type="match status" value="1"/>
</dbReference>
<comment type="catalytic activity">
    <reaction evidence="7 8">
        <text>a 6-O-methyl-2'-deoxyguanosine in DNA + L-cysteinyl-[protein] = S-methyl-L-cysteinyl-[protein] + a 2'-deoxyguanosine in DNA</text>
        <dbReference type="Rhea" id="RHEA:24000"/>
        <dbReference type="Rhea" id="RHEA-COMP:10131"/>
        <dbReference type="Rhea" id="RHEA-COMP:10132"/>
        <dbReference type="Rhea" id="RHEA-COMP:11367"/>
        <dbReference type="Rhea" id="RHEA-COMP:11368"/>
        <dbReference type="ChEBI" id="CHEBI:29950"/>
        <dbReference type="ChEBI" id="CHEBI:82612"/>
        <dbReference type="ChEBI" id="CHEBI:85445"/>
        <dbReference type="ChEBI" id="CHEBI:85448"/>
        <dbReference type="EC" id="2.1.1.63"/>
    </reaction>
</comment>
<keyword evidence="3 8" id="KW-0489">Methyltransferase</keyword>
<dbReference type="GO" id="GO:0006307">
    <property type="term" value="P:DNA alkylation repair"/>
    <property type="evidence" value="ECO:0007669"/>
    <property type="project" value="UniProtKB-UniRule"/>
</dbReference>
<dbReference type="InterPro" id="IPR036631">
    <property type="entry name" value="MGMT_N_sf"/>
</dbReference>
<evidence type="ECO:0000256" key="1">
    <source>
        <dbReference type="ARBA" id="ARBA00001286"/>
    </source>
</evidence>
<comment type="subcellular location">
    <subcellularLocation>
        <location evidence="8">Cytoplasm</location>
    </subcellularLocation>
</comment>
<protein>
    <recommendedName>
        <fullName evidence="8">Methylated-DNA--protein-cysteine methyltransferase</fullName>
        <ecNumber evidence="8">2.1.1.63</ecNumber>
    </recommendedName>
    <alternativeName>
        <fullName evidence="8">6-O-methylguanine-DNA methyltransferase</fullName>
        <shortName evidence="8">MGMT</shortName>
    </alternativeName>
    <alternativeName>
        <fullName evidence="8">O-6-methylguanine-DNA-alkyltransferase</fullName>
    </alternativeName>
</protein>
<dbReference type="STRING" id="142588.SAMN04488559_102229"/>
<dbReference type="OrthoDB" id="9802228at2"/>
<dbReference type="GO" id="GO:0003908">
    <property type="term" value="F:methylated-DNA-[protein]-cysteine S-methyltransferase activity"/>
    <property type="evidence" value="ECO:0007669"/>
    <property type="project" value="UniProtKB-UniRule"/>
</dbReference>
<keyword evidence="2 8" id="KW-0963">Cytoplasm</keyword>
<evidence type="ECO:0000256" key="6">
    <source>
        <dbReference type="ARBA" id="ARBA00023204"/>
    </source>
</evidence>
<dbReference type="FunFam" id="1.10.10.10:FF:000337">
    <property type="entry name" value="Methylated-DNA--protein-cysteine methyltransferase"/>
    <property type="match status" value="1"/>
</dbReference>
<organism evidence="11 12">
    <name type="scientific">Isobaculum melis</name>
    <dbReference type="NCBI Taxonomy" id="142588"/>
    <lineage>
        <taxon>Bacteria</taxon>
        <taxon>Bacillati</taxon>
        <taxon>Bacillota</taxon>
        <taxon>Bacilli</taxon>
        <taxon>Lactobacillales</taxon>
        <taxon>Carnobacteriaceae</taxon>
        <taxon>Isobaculum</taxon>
    </lineage>
</organism>
<keyword evidence="4 8" id="KW-0808">Transferase</keyword>
<dbReference type="PANTHER" id="PTHR10815:SF5">
    <property type="entry name" value="METHYLATED-DNA--PROTEIN-CYSTEINE METHYLTRANSFERASE"/>
    <property type="match status" value="1"/>
</dbReference>
<dbReference type="PROSITE" id="PS00374">
    <property type="entry name" value="MGMT"/>
    <property type="match status" value="1"/>
</dbReference>
<dbReference type="AlphaFoldDB" id="A0A1H9QQQ9"/>
<dbReference type="GO" id="GO:0032259">
    <property type="term" value="P:methylation"/>
    <property type="evidence" value="ECO:0007669"/>
    <property type="project" value="UniProtKB-KW"/>
</dbReference>
<dbReference type="InterPro" id="IPR014048">
    <property type="entry name" value="MethylDNA_cys_MeTrfase_DNA-bd"/>
</dbReference>
<feature type="domain" description="Methylguanine DNA methyltransferase ribonuclease-like" evidence="10">
    <location>
        <begin position="3"/>
        <end position="64"/>
    </location>
</feature>
<keyword evidence="5 8" id="KW-0227">DNA damage</keyword>
<dbReference type="Pfam" id="PF01035">
    <property type="entry name" value="DNA_binding_1"/>
    <property type="match status" value="1"/>
</dbReference>
<dbReference type="EC" id="2.1.1.63" evidence="8"/>